<sequence length="454" mass="49880">MPSSTTPFSASTSAALERQALDKQVADRIPGVAAAVARDGVLRWWTGVGSADLAEPDRSPDADTQFEVASNTKTFVAATIMRLRDEGRLSLDDTVDRHVPGAGHSGATIRQLLSHTSGMQREPVGDVWDTLEFPDVEGLVSGWNEAERVLPPRVRWHYSNLCYAMLGRVIAELDGGDWFASVRRRFLEPLGMRRTTLGLSGRRAVGYFVPPWTDVPVVEPSIAPSAMSPAGGICSTLIDMATWHGFLAAPDAEILSPDSVEEMVQPQTMADPAGWTQAYGLGLQLIRRDDRTWVGHTGGHPGFITGFFTDRDTATTGLFMANQSATTNPGGLATALGSYAVEHEPVLPSPWRPGTEVPEELRPLLGRWFSEGQPFVFSVREGRLEARVDLPSVTEPSRFELVSPDVYRTVAGRERGELLRIRRDADGRVTAFNWATYLFTREPYAFGEWLRARD</sequence>
<evidence type="ECO:0000313" key="3">
    <source>
        <dbReference type="EMBL" id="CCH76693.1"/>
    </source>
</evidence>
<dbReference type="SUPFAM" id="SSF56601">
    <property type="entry name" value="beta-lactamase/transpeptidase-like"/>
    <property type="match status" value="1"/>
</dbReference>
<proteinExistence type="predicted"/>
<dbReference type="AlphaFoldDB" id="A0A077LTC8"/>
<evidence type="ECO:0000313" key="4">
    <source>
        <dbReference type="Proteomes" id="UP000035721"/>
    </source>
</evidence>
<feature type="domain" description="Beta-lactamase-related" evidence="1">
    <location>
        <begin position="19"/>
        <end position="328"/>
    </location>
</feature>
<reference evidence="3 4" key="1">
    <citation type="journal article" date="2013" name="ISME J.">
        <title>A metabolic model for members of the genus Tetrasphaera involved in enhanced biological phosphorus removal.</title>
        <authorList>
            <person name="Kristiansen R."/>
            <person name="Nguyen H.T.T."/>
            <person name="Saunders A.M."/>
            <person name="Nielsen J.L."/>
            <person name="Wimmer R."/>
            <person name="Le V.Q."/>
            <person name="McIlroy S.J."/>
            <person name="Petrovski S."/>
            <person name="Seviour R.J."/>
            <person name="Calteau A."/>
            <person name="Nielsen K.L."/>
            <person name="Nielsen P.H."/>
        </authorList>
    </citation>
    <scope>NUCLEOTIDE SEQUENCE [LARGE SCALE GENOMIC DNA]</scope>
    <source>
        <strain evidence="3 4">T1-X7</strain>
    </source>
</reference>
<dbReference type="PANTHER" id="PTHR46825:SF7">
    <property type="entry name" value="D-ALANYL-D-ALANINE CARBOXYPEPTIDASE"/>
    <property type="match status" value="1"/>
</dbReference>
<dbReference type="Gene3D" id="3.40.710.10">
    <property type="entry name" value="DD-peptidase/beta-lactamase superfamily"/>
    <property type="match status" value="1"/>
</dbReference>
<name>A0A077LTC8_9MICO</name>
<dbReference type="InterPro" id="IPR001466">
    <property type="entry name" value="Beta-lactam-related"/>
</dbReference>
<comment type="caution">
    <text evidence="3">The sequence shown here is derived from an EMBL/GenBank/DDBJ whole genome shotgun (WGS) entry which is preliminary data.</text>
</comment>
<dbReference type="InterPro" id="IPR050491">
    <property type="entry name" value="AmpC-like"/>
</dbReference>
<evidence type="ECO:0000259" key="2">
    <source>
        <dbReference type="Pfam" id="PF24491"/>
    </source>
</evidence>
<gene>
    <name evidence="3" type="ORF">BN12_140021</name>
</gene>
<evidence type="ECO:0000259" key="1">
    <source>
        <dbReference type="Pfam" id="PF00144"/>
    </source>
</evidence>
<feature type="domain" description="DUF7586" evidence="2">
    <location>
        <begin position="357"/>
        <end position="441"/>
    </location>
</feature>
<dbReference type="PANTHER" id="PTHR46825">
    <property type="entry name" value="D-ALANYL-D-ALANINE-CARBOXYPEPTIDASE/ENDOPEPTIDASE AMPH"/>
    <property type="match status" value="1"/>
</dbReference>
<dbReference type="EMBL" id="CAJB01000046">
    <property type="protein sequence ID" value="CCH76693.1"/>
    <property type="molecule type" value="Genomic_DNA"/>
</dbReference>
<accession>A0A077LTC8</accession>
<keyword evidence="4" id="KW-1185">Reference proteome</keyword>
<dbReference type="Pfam" id="PF24491">
    <property type="entry name" value="DUF7586"/>
    <property type="match status" value="1"/>
</dbReference>
<organism evidence="3 4">
    <name type="scientific">Nostocoides japonicum T1-X7</name>
    <dbReference type="NCBI Taxonomy" id="1194083"/>
    <lineage>
        <taxon>Bacteria</taxon>
        <taxon>Bacillati</taxon>
        <taxon>Actinomycetota</taxon>
        <taxon>Actinomycetes</taxon>
        <taxon>Micrococcales</taxon>
        <taxon>Intrasporangiaceae</taxon>
        <taxon>Nostocoides</taxon>
    </lineage>
</organism>
<dbReference type="OrthoDB" id="3863176at2"/>
<dbReference type="InterPro" id="IPR012338">
    <property type="entry name" value="Beta-lactam/transpept-like"/>
</dbReference>
<dbReference type="STRING" id="1194083.BN12_140021"/>
<protein>
    <submittedName>
        <fullName evidence="3">Beta-lactamase</fullName>
    </submittedName>
</protein>
<dbReference type="RefSeq" id="WP_048550036.1">
    <property type="nucleotide sequence ID" value="NZ_HF570958.1"/>
</dbReference>
<dbReference type="InterPro" id="IPR056008">
    <property type="entry name" value="DUF7586"/>
</dbReference>
<dbReference type="Pfam" id="PF00144">
    <property type="entry name" value="Beta-lactamase"/>
    <property type="match status" value="1"/>
</dbReference>
<dbReference type="Proteomes" id="UP000035721">
    <property type="component" value="Unassembled WGS sequence"/>
</dbReference>